<sequence>MAITVALAGDTMLGRGVAEHLSRHGTGALFAPEIEHAVAEADLFLVNLECCISEGGAPYTRIPGKPFFFRAPPLAAKVLAGLGVDGACLANDHALDFGPEALLDTRAALTEAGIRAVGAGADETQARAATVFERRGLRIGVMAATDHPEQFAARGHEPGVAFADLKDAVPAWLTDGVRELREHTDLTLVTVHWGPNMVDRPVRHVRHAAAALVDAGADLVIGHCAHVFHGFTRRVLFDLGDFIDDYRVDPILRNDLGLLWLVTFEGHRPVRTRAIPIAVDGCRTRLADPFEYARIRFRLDGACAPFGTRIEDRGDFLDVTWPE</sequence>
<evidence type="ECO:0000313" key="4">
    <source>
        <dbReference type="Proteomes" id="UP000677913"/>
    </source>
</evidence>
<accession>A0A8J7WQR7</accession>
<dbReference type="AlphaFoldDB" id="A0A8J7WQR7"/>
<evidence type="ECO:0000259" key="2">
    <source>
        <dbReference type="SMART" id="SM00854"/>
    </source>
</evidence>
<dbReference type="Gene3D" id="3.60.21.10">
    <property type="match status" value="1"/>
</dbReference>
<dbReference type="Proteomes" id="UP000677913">
    <property type="component" value="Unassembled WGS sequence"/>
</dbReference>
<dbReference type="SUPFAM" id="SSF56300">
    <property type="entry name" value="Metallo-dependent phosphatases"/>
    <property type="match status" value="1"/>
</dbReference>
<dbReference type="EMBL" id="JAGSXH010000191">
    <property type="protein sequence ID" value="MBS2966763.1"/>
    <property type="molecule type" value="Genomic_DNA"/>
</dbReference>
<comment type="caution">
    <text evidence="3">The sequence shown here is derived from an EMBL/GenBank/DDBJ whole genome shotgun (WGS) entry which is preliminary data.</text>
</comment>
<gene>
    <name evidence="3" type="ORF">KGA66_27250</name>
</gene>
<proteinExistence type="inferred from homology"/>
<dbReference type="RefSeq" id="WP_211472151.1">
    <property type="nucleotide sequence ID" value="NZ_JAGSXH010000191.1"/>
</dbReference>
<organism evidence="3 4">
    <name type="scientific">Actinocrinis puniceicyclus</name>
    <dbReference type="NCBI Taxonomy" id="977794"/>
    <lineage>
        <taxon>Bacteria</taxon>
        <taxon>Bacillati</taxon>
        <taxon>Actinomycetota</taxon>
        <taxon>Actinomycetes</taxon>
        <taxon>Catenulisporales</taxon>
        <taxon>Actinospicaceae</taxon>
        <taxon>Actinocrinis</taxon>
    </lineage>
</organism>
<evidence type="ECO:0000313" key="3">
    <source>
        <dbReference type="EMBL" id="MBS2966763.1"/>
    </source>
</evidence>
<dbReference type="Pfam" id="PF09587">
    <property type="entry name" value="PGA_cap"/>
    <property type="match status" value="1"/>
</dbReference>
<protein>
    <submittedName>
        <fullName evidence="3">CapA family protein</fullName>
    </submittedName>
</protein>
<dbReference type="SMART" id="SM00854">
    <property type="entry name" value="PGA_cap"/>
    <property type="match status" value="1"/>
</dbReference>
<dbReference type="PANTHER" id="PTHR33393">
    <property type="entry name" value="POLYGLUTAMINE SYNTHESIS ACCESSORY PROTEIN RV0574C-RELATED"/>
    <property type="match status" value="1"/>
</dbReference>
<dbReference type="InterPro" id="IPR019079">
    <property type="entry name" value="Capsule_synth_CapA"/>
</dbReference>
<keyword evidence="4" id="KW-1185">Reference proteome</keyword>
<dbReference type="InterPro" id="IPR052169">
    <property type="entry name" value="CW_Biosynth-Accessory"/>
</dbReference>
<reference evidence="3" key="1">
    <citation type="submission" date="2021-04" db="EMBL/GenBank/DDBJ databases">
        <title>Genome based classification of Actinospica acidithermotolerans sp. nov., an actinobacterium isolated from an Indonesian hot spring.</title>
        <authorList>
            <person name="Kusuma A.B."/>
            <person name="Putra K.E."/>
            <person name="Nafisah S."/>
            <person name="Loh J."/>
            <person name="Nouioui I."/>
            <person name="Goodfellow M."/>
        </authorList>
    </citation>
    <scope>NUCLEOTIDE SEQUENCE</scope>
    <source>
        <strain evidence="3">DSM 45618</strain>
    </source>
</reference>
<evidence type="ECO:0000256" key="1">
    <source>
        <dbReference type="ARBA" id="ARBA00005662"/>
    </source>
</evidence>
<dbReference type="InterPro" id="IPR029052">
    <property type="entry name" value="Metallo-depent_PP-like"/>
</dbReference>
<comment type="similarity">
    <text evidence="1">Belongs to the CapA family.</text>
</comment>
<name>A0A8J7WQR7_9ACTN</name>
<dbReference type="PANTHER" id="PTHR33393:SF13">
    <property type="entry name" value="PGA BIOSYNTHESIS PROTEIN CAPA"/>
    <property type="match status" value="1"/>
</dbReference>
<feature type="domain" description="Capsule synthesis protein CapA" evidence="2">
    <location>
        <begin position="4"/>
        <end position="246"/>
    </location>
</feature>